<dbReference type="UniPathway" id="UPA00196"/>
<evidence type="ECO:0000256" key="5">
    <source>
        <dbReference type="ARBA" id="ARBA00022502"/>
    </source>
</evidence>
<organism evidence="13 14">
    <name type="scientific">Microthyrium microscopicum</name>
    <dbReference type="NCBI Taxonomy" id="703497"/>
    <lineage>
        <taxon>Eukaryota</taxon>
        <taxon>Fungi</taxon>
        <taxon>Dikarya</taxon>
        <taxon>Ascomycota</taxon>
        <taxon>Pezizomycotina</taxon>
        <taxon>Dothideomycetes</taxon>
        <taxon>Dothideomycetes incertae sedis</taxon>
        <taxon>Microthyriales</taxon>
        <taxon>Microthyriaceae</taxon>
        <taxon>Microthyrium</taxon>
    </lineage>
</organism>
<keyword evidence="5 11" id="KW-0337">GPI-anchor biosynthesis</keyword>
<comment type="pathway">
    <text evidence="2 11">Glycolipid biosynthesis; glycosylphosphatidylinositol-anchor biosynthesis.</text>
</comment>
<evidence type="ECO:0000256" key="4">
    <source>
        <dbReference type="ARBA" id="ARBA00020410"/>
    </source>
</evidence>
<sequence>MRERVTYILRNPTGVFDPKQLEVKKDSFAVDGLDAIKEHQITLGFQEITAEIWRVLRNCHELHVRWSTAQAYETVSPYVSRVTPGLHVSYTPLEGKSAKRLCTLIRQTFGQRIKCNDVTTAFTTPPILSERFAAVAARQLYYYVPSLQDFSIYLQQTICGVDRISCRIRAHDLERADTLDIDYDAVSQSLIIKALWTTATSQDDKWYETHLKGSDEHDTLEIGVLVNEVPDEEETIRFSGVLTRIGQDDKPAPTLFSTPSRHHPSKQSYTASFRTPTGLHPTLQLSFPPLTPPSETCALHAYVTLPSTLFLDRYAFTDPLFLSSHHLAAMHALSGATDLEAPEWTVETWGSAALFELAPPDNGSGFNATIPLHLRYLPPLNASTLLHPVAWPSVFWACTAEMGSKYSSSPFDRRDLGYDGLFGSNTRFEHLTPAAHAVSTLNIPVLDVRRTSKVESGTSAVILIGTLWVCWVLMRGVWRGGVGGSGGIQGQKKKGQ</sequence>
<keyword evidence="7 11" id="KW-0256">Endoplasmic reticulum</keyword>
<comment type="subcellular location">
    <subcellularLocation>
        <location evidence="11">Endoplasmic reticulum membrane</location>
        <topology evidence="11">Single-pass membrane protein</topology>
    </subcellularLocation>
    <subcellularLocation>
        <location evidence="1">Endoplasmic reticulum membrane</location>
        <topology evidence="1">Single-pass type III membrane protein</topology>
    </subcellularLocation>
</comment>
<comment type="similarity">
    <text evidence="3 11">Belongs to the PIGX family.</text>
</comment>
<comment type="function">
    <text evidence="11">Required for proper folding and/or the stability of a subset of proteins in the endoplasmic reticulum. Component of glycosylphosphatidylinositol-mannosyltransferase 1 which transfers the first of the 4 mannoses in the GPI-anchor precursors during GPI-anchor biosynthesis. Probably acts by stabilizing the mannosyltransferase GPI14.</text>
</comment>
<evidence type="ECO:0000256" key="6">
    <source>
        <dbReference type="ARBA" id="ARBA00022692"/>
    </source>
</evidence>
<evidence type="ECO:0000256" key="9">
    <source>
        <dbReference type="ARBA" id="ARBA00023136"/>
    </source>
</evidence>
<dbReference type="AlphaFoldDB" id="A0A6A6UDA9"/>
<evidence type="ECO:0000256" key="1">
    <source>
        <dbReference type="ARBA" id="ARBA00004643"/>
    </source>
</evidence>
<evidence type="ECO:0000313" key="13">
    <source>
        <dbReference type="EMBL" id="KAF2669437.1"/>
    </source>
</evidence>
<keyword evidence="10" id="KW-0325">Glycoprotein</keyword>
<dbReference type="InterPro" id="IPR013233">
    <property type="entry name" value="PIG-X/PBN1"/>
</dbReference>
<protein>
    <recommendedName>
        <fullName evidence="4 11">Protein PBN1</fullName>
    </recommendedName>
</protein>
<evidence type="ECO:0000256" key="3">
    <source>
        <dbReference type="ARBA" id="ARBA00010345"/>
    </source>
</evidence>
<evidence type="ECO:0000256" key="2">
    <source>
        <dbReference type="ARBA" id="ARBA00004687"/>
    </source>
</evidence>
<proteinExistence type="inferred from homology"/>
<keyword evidence="8" id="KW-1133">Transmembrane helix</keyword>
<feature type="region of interest" description="Disordered" evidence="12">
    <location>
        <begin position="252"/>
        <end position="271"/>
    </location>
</feature>
<dbReference type="InterPro" id="IPR042322">
    <property type="entry name" value="Pbn1"/>
</dbReference>
<evidence type="ECO:0000256" key="8">
    <source>
        <dbReference type="ARBA" id="ARBA00022989"/>
    </source>
</evidence>
<dbReference type="SMART" id="SM00780">
    <property type="entry name" value="PIG-X"/>
    <property type="match status" value="1"/>
</dbReference>
<evidence type="ECO:0000256" key="7">
    <source>
        <dbReference type="ARBA" id="ARBA00022824"/>
    </source>
</evidence>
<name>A0A6A6UDA9_9PEZI</name>
<evidence type="ECO:0000256" key="12">
    <source>
        <dbReference type="SAM" id="MobiDB-lite"/>
    </source>
</evidence>
<dbReference type="GO" id="GO:1990529">
    <property type="term" value="C:glycosylphosphatidylinositol-mannosyltransferase I complex"/>
    <property type="evidence" value="ECO:0007669"/>
    <property type="project" value="TreeGrafter"/>
</dbReference>
<evidence type="ECO:0000256" key="11">
    <source>
        <dbReference type="RuleBase" id="RU366056"/>
    </source>
</evidence>
<dbReference type="GO" id="GO:0000030">
    <property type="term" value="F:mannosyltransferase activity"/>
    <property type="evidence" value="ECO:0007669"/>
    <property type="project" value="TreeGrafter"/>
</dbReference>
<accession>A0A6A6UDA9</accession>
<reference evidence="13" key="1">
    <citation type="journal article" date="2020" name="Stud. Mycol.">
        <title>101 Dothideomycetes genomes: a test case for predicting lifestyles and emergence of pathogens.</title>
        <authorList>
            <person name="Haridas S."/>
            <person name="Albert R."/>
            <person name="Binder M."/>
            <person name="Bloem J."/>
            <person name="Labutti K."/>
            <person name="Salamov A."/>
            <person name="Andreopoulos B."/>
            <person name="Baker S."/>
            <person name="Barry K."/>
            <person name="Bills G."/>
            <person name="Bluhm B."/>
            <person name="Cannon C."/>
            <person name="Castanera R."/>
            <person name="Culley D."/>
            <person name="Daum C."/>
            <person name="Ezra D."/>
            <person name="Gonzalez J."/>
            <person name="Henrissat B."/>
            <person name="Kuo A."/>
            <person name="Liang C."/>
            <person name="Lipzen A."/>
            <person name="Lutzoni F."/>
            <person name="Magnuson J."/>
            <person name="Mondo S."/>
            <person name="Nolan M."/>
            <person name="Ohm R."/>
            <person name="Pangilinan J."/>
            <person name="Park H.-J."/>
            <person name="Ramirez L."/>
            <person name="Alfaro M."/>
            <person name="Sun H."/>
            <person name="Tritt A."/>
            <person name="Yoshinaga Y."/>
            <person name="Zwiers L.-H."/>
            <person name="Turgeon B."/>
            <person name="Goodwin S."/>
            <person name="Spatafora J."/>
            <person name="Crous P."/>
            <person name="Grigoriev I."/>
        </authorList>
    </citation>
    <scope>NUCLEOTIDE SEQUENCE</scope>
    <source>
        <strain evidence="13">CBS 115976</strain>
    </source>
</reference>
<evidence type="ECO:0000313" key="14">
    <source>
        <dbReference type="Proteomes" id="UP000799302"/>
    </source>
</evidence>
<gene>
    <name evidence="13" type="ORF">BT63DRAFT_425155</name>
</gene>
<dbReference type="GO" id="GO:0006506">
    <property type="term" value="P:GPI anchor biosynthetic process"/>
    <property type="evidence" value="ECO:0007669"/>
    <property type="project" value="UniProtKB-UniPathway"/>
</dbReference>
<dbReference type="PANTHER" id="PTHR28533:SF1">
    <property type="entry name" value="PROTEIN PBN1"/>
    <property type="match status" value="1"/>
</dbReference>
<keyword evidence="14" id="KW-1185">Reference proteome</keyword>
<dbReference type="OrthoDB" id="5546453at2759"/>
<dbReference type="Pfam" id="PF08320">
    <property type="entry name" value="PIG-X"/>
    <property type="match status" value="1"/>
</dbReference>
<dbReference type="GO" id="GO:0005789">
    <property type="term" value="C:endoplasmic reticulum membrane"/>
    <property type="evidence" value="ECO:0007669"/>
    <property type="project" value="UniProtKB-SubCell"/>
</dbReference>
<dbReference type="EMBL" id="MU004235">
    <property type="protein sequence ID" value="KAF2669437.1"/>
    <property type="molecule type" value="Genomic_DNA"/>
</dbReference>
<evidence type="ECO:0000256" key="10">
    <source>
        <dbReference type="ARBA" id="ARBA00023180"/>
    </source>
</evidence>
<dbReference type="Proteomes" id="UP000799302">
    <property type="component" value="Unassembled WGS sequence"/>
</dbReference>
<dbReference type="PANTHER" id="PTHR28533">
    <property type="entry name" value="PROTEIN PBN1"/>
    <property type="match status" value="1"/>
</dbReference>
<keyword evidence="9" id="KW-0472">Membrane</keyword>
<keyword evidence="6" id="KW-0812">Transmembrane</keyword>